<evidence type="ECO:0000256" key="1">
    <source>
        <dbReference type="SAM" id="MobiDB-lite"/>
    </source>
</evidence>
<feature type="region of interest" description="Disordered" evidence="1">
    <location>
        <begin position="32"/>
        <end position="52"/>
    </location>
</feature>
<accession>A0ABN3L0N4</accession>
<feature type="compositionally biased region" description="Pro residues" evidence="1">
    <location>
        <begin position="92"/>
        <end position="115"/>
    </location>
</feature>
<gene>
    <name evidence="2" type="ORF">GCM10010422_16580</name>
</gene>
<evidence type="ECO:0000313" key="2">
    <source>
        <dbReference type="EMBL" id="GAA2474182.1"/>
    </source>
</evidence>
<keyword evidence="3" id="KW-1185">Reference proteome</keyword>
<proteinExistence type="predicted"/>
<protein>
    <submittedName>
        <fullName evidence="2">Uncharacterized protein</fullName>
    </submittedName>
</protein>
<feature type="region of interest" description="Disordered" evidence="1">
    <location>
        <begin position="65"/>
        <end position="136"/>
    </location>
</feature>
<feature type="compositionally biased region" description="Low complexity" evidence="1">
    <location>
        <begin position="80"/>
        <end position="91"/>
    </location>
</feature>
<sequence>MSAVAGPVDRVAAVAGPVDRVAAMAGADGRVPVLRPAGQGRGGPEETGPPGLCLIGIGVAEPHVRWTRGRGGDPEGAGFPGPAFPVPGGRAPWPPPFSGGQAPCPPPLPLPPPCQHRPGNPGGAGQWAYAFRTPRR</sequence>
<comment type="caution">
    <text evidence="2">The sequence shown here is derived from an EMBL/GenBank/DDBJ whole genome shotgun (WGS) entry which is preliminary data.</text>
</comment>
<dbReference type="EMBL" id="BAAATL010000007">
    <property type="protein sequence ID" value="GAA2474182.1"/>
    <property type="molecule type" value="Genomic_DNA"/>
</dbReference>
<evidence type="ECO:0000313" key="3">
    <source>
        <dbReference type="Proteomes" id="UP001501721"/>
    </source>
</evidence>
<organism evidence="2 3">
    <name type="scientific">Streptomyces graminearus</name>
    <dbReference type="NCBI Taxonomy" id="284030"/>
    <lineage>
        <taxon>Bacteria</taxon>
        <taxon>Bacillati</taxon>
        <taxon>Actinomycetota</taxon>
        <taxon>Actinomycetes</taxon>
        <taxon>Kitasatosporales</taxon>
        <taxon>Streptomycetaceae</taxon>
        <taxon>Streptomyces</taxon>
    </lineage>
</organism>
<reference evidence="2 3" key="1">
    <citation type="journal article" date="2019" name="Int. J. Syst. Evol. Microbiol.">
        <title>The Global Catalogue of Microorganisms (GCM) 10K type strain sequencing project: providing services to taxonomists for standard genome sequencing and annotation.</title>
        <authorList>
            <consortium name="The Broad Institute Genomics Platform"/>
            <consortium name="The Broad Institute Genome Sequencing Center for Infectious Disease"/>
            <person name="Wu L."/>
            <person name="Ma J."/>
        </authorList>
    </citation>
    <scope>NUCLEOTIDE SEQUENCE [LARGE SCALE GENOMIC DNA]</scope>
    <source>
        <strain evidence="2 3">JCM 6923</strain>
    </source>
</reference>
<dbReference type="Proteomes" id="UP001501721">
    <property type="component" value="Unassembled WGS sequence"/>
</dbReference>
<name>A0ABN3L0N4_9ACTN</name>